<dbReference type="InterPro" id="IPR053781">
    <property type="entry name" value="F-box_AtFBL13-like"/>
</dbReference>
<evidence type="ECO:0000259" key="1">
    <source>
        <dbReference type="SMART" id="SM00256"/>
    </source>
</evidence>
<dbReference type="EnsemblPlants" id="PNT76569">
    <property type="protein sequence ID" value="PNT76569"/>
    <property type="gene ID" value="BRADI_1g49753v3"/>
</dbReference>
<dbReference type="InterPro" id="IPR036047">
    <property type="entry name" value="F-box-like_dom_sf"/>
</dbReference>
<dbReference type="CDD" id="cd22160">
    <property type="entry name" value="F-box_AtFBL13-like"/>
    <property type="match status" value="1"/>
</dbReference>
<reference evidence="3" key="3">
    <citation type="submission" date="2018-08" db="UniProtKB">
        <authorList>
            <consortium name="EnsemblPlants"/>
        </authorList>
    </citation>
    <scope>IDENTIFICATION</scope>
    <source>
        <strain evidence="3">cv. Bd21</strain>
    </source>
</reference>
<evidence type="ECO:0000313" key="2">
    <source>
        <dbReference type="EMBL" id="PNT76569.1"/>
    </source>
</evidence>
<dbReference type="Pfam" id="PF00646">
    <property type="entry name" value="F-box"/>
    <property type="match status" value="1"/>
</dbReference>
<name>A0A2K2DQL1_BRADI</name>
<dbReference type="InterPro" id="IPR001810">
    <property type="entry name" value="F-box_dom"/>
</dbReference>
<feature type="domain" description="F-box" evidence="1">
    <location>
        <begin position="67"/>
        <end position="107"/>
    </location>
</feature>
<sequence>MLTANPLLYICGRSIQLGQQIITDLVVNNQQYPLAVNIMSTSKRAKLSHGTSNLATKQQSEDPFENLPQDVICSILSKLPLDEAARTSTLSTKWRHTWKSRPKLRIDGATMFYCVDIPADITTNNQELYTQGFIQAANAILDQCSSASSTTAAAEEFTVKYPFDIIKYPSDSMLVGHLDNWVRFAVSARTRSLAIDLEPEGLKCCECRYSFPLELFDEQSLSRLEAIRLSVVSLRAPPPGSGGFPNIKSLDLRFVDLSSDDLQLVLSGCFRLERLSIVSCHMHDGELRVPPAPCLRYLLVANSSVNKIQLIAGNLTTFVYDGPMVPLEALELRHAELDFSSLLTLEDAITELPKAIPHAQNLHLIAPMTLEELHLPECAIKFAHLKHLELTLCLYGPGCENNLLSLASFLKAAPLLEGLYINLPALRSLPPCPHGHLKRLRIGGFCGTLGEIELAAHVADNSPRLESLVIDP</sequence>
<dbReference type="STRING" id="15368.A0A2K2DQL1"/>
<dbReference type="InterPro" id="IPR032675">
    <property type="entry name" value="LRR_dom_sf"/>
</dbReference>
<proteinExistence type="predicted"/>
<reference evidence="2" key="2">
    <citation type="submission" date="2017-06" db="EMBL/GenBank/DDBJ databases">
        <title>WGS assembly of Brachypodium distachyon.</title>
        <authorList>
            <consortium name="The International Brachypodium Initiative"/>
            <person name="Lucas S."/>
            <person name="Harmon-Smith M."/>
            <person name="Lail K."/>
            <person name="Tice H."/>
            <person name="Grimwood J."/>
            <person name="Bruce D."/>
            <person name="Barry K."/>
            <person name="Shu S."/>
            <person name="Lindquist E."/>
            <person name="Wang M."/>
            <person name="Pitluck S."/>
            <person name="Vogel J.P."/>
            <person name="Garvin D.F."/>
            <person name="Mockler T.C."/>
            <person name="Schmutz J."/>
            <person name="Rokhsar D."/>
            <person name="Bevan M.W."/>
        </authorList>
    </citation>
    <scope>NUCLEOTIDE SEQUENCE</scope>
    <source>
        <strain evidence="2">Bd21</strain>
    </source>
</reference>
<dbReference type="Gramene" id="PNT76569">
    <property type="protein sequence ID" value="PNT76569"/>
    <property type="gene ID" value="BRADI_1g49753v3"/>
</dbReference>
<accession>A0A2K2DQL1</accession>
<dbReference type="InterPro" id="IPR053772">
    <property type="entry name" value="At1g61320/At1g61330-like"/>
</dbReference>
<dbReference type="SUPFAM" id="SSF52047">
    <property type="entry name" value="RNI-like"/>
    <property type="match status" value="1"/>
</dbReference>
<protein>
    <recommendedName>
        <fullName evidence="1">F-box domain-containing protein</fullName>
    </recommendedName>
</protein>
<dbReference type="EMBL" id="CM000880">
    <property type="protein sequence ID" value="PNT76569.1"/>
    <property type="molecule type" value="Genomic_DNA"/>
</dbReference>
<dbReference type="InterPro" id="IPR055357">
    <property type="entry name" value="LRR_At1g61320_AtMIF1"/>
</dbReference>
<dbReference type="Pfam" id="PF23622">
    <property type="entry name" value="LRR_At1g61320_AtMIF1"/>
    <property type="match status" value="1"/>
</dbReference>
<evidence type="ECO:0000313" key="4">
    <source>
        <dbReference type="Proteomes" id="UP000008810"/>
    </source>
</evidence>
<dbReference type="Gene3D" id="1.20.1280.50">
    <property type="match status" value="1"/>
</dbReference>
<evidence type="ECO:0000313" key="3">
    <source>
        <dbReference type="EnsemblPlants" id="PNT76569"/>
    </source>
</evidence>
<organism evidence="2">
    <name type="scientific">Brachypodium distachyon</name>
    <name type="common">Purple false brome</name>
    <name type="synonym">Trachynia distachya</name>
    <dbReference type="NCBI Taxonomy" id="15368"/>
    <lineage>
        <taxon>Eukaryota</taxon>
        <taxon>Viridiplantae</taxon>
        <taxon>Streptophyta</taxon>
        <taxon>Embryophyta</taxon>
        <taxon>Tracheophyta</taxon>
        <taxon>Spermatophyta</taxon>
        <taxon>Magnoliopsida</taxon>
        <taxon>Liliopsida</taxon>
        <taxon>Poales</taxon>
        <taxon>Poaceae</taxon>
        <taxon>BOP clade</taxon>
        <taxon>Pooideae</taxon>
        <taxon>Stipodae</taxon>
        <taxon>Brachypodieae</taxon>
        <taxon>Brachypodium</taxon>
    </lineage>
</organism>
<feature type="non-terminal residue" evidence="2">
    <location>
        <position position="472"/>
    </location>
</feature>
<dbReference type="SMART" id="SM00256">
    <property type="entry name" value="FBOX"/>
    <property type="match status" value="1"/>
</dbReference>
<dbReference type="AlphaFoldDB" id="A0A2K2DQL1"/>
<gene>
    <name evidence="2" type="ORF">BRADI_1g49753v3</name>
</gene>
<dbReference type="PANTHER" id="PTHR34145">
    <property type="entry name" value="OS02G0105600 PROTEIN"/>
    <property type="match status" value="1"/>
</dbReference>
<dbReference type="Gene3D" id="3.80.10.10">
    <property type="entry name" value="Ribonuclease Inhibitor"/>
    <property type="match status" value="1"/>
</dbReference>
<dbReference type="PANTHER" id="PTHR34145:SF57">
    <property type="entry name" value="F-BOX DOMAIN-CONTAINING PROTEIN"/>
    <property type="match status" value="1"/>
</dbReference>
<dbReference type="SUPFAM" id="SSF81383">
    <property type="entry name" value="F-box domain"/>
    <property type="match status" value="1"/>
</dbReference>
<dbReference type="OrthoDB" id="594804at2759"/>
<reference evidence="2 3" key="1">
    <citation type="journal article" date="2010" name="Nature">
        <title>Genome sequencing and analysis of the model grass Brachypodium distachyon.</title>
        <authorList>
            <consortium name="International Brachypodium Initiative"/>
        </authorList>
    </citation>
    <scope>NUCLEOTIDE SEQUENCE [LARGE SCALE GENOMIC DNA]</scope>
    <source>
        <strain evidence="2 3">Bd21</strain>
    </source>
</reference>
<dbReference type="Proteomes" id="UP000008810">
    <property type="component" value="Chromosome 1"/>
</dbReference>
<dbReference type="InParanoid" id="A0A2K2DQL1"/>
<keyword evidence="4" id="KW-1185">Reference proteome</keyword>